<reference evidence="6" key="1">
    <citation type="journal article" date="2019" name="Int. J. Syst. Evol. Microbiol.">
        <title>The Global Catalogue of Microorganisms (GCM) 10K type strain sequencing project: providing services to taxonomists for standard genome sequencing and annotation.</title>
        <authorList>
            <consortium name="The Broad Institute Genomics Platform"/>
            <consortium name="The Broad Institute Genome Sequencing Center for Infectious Disease"/>
            <person name="Wu L."/>
            <person name="Ma J."/>
        </authorList>
    </citation>
    <scope>NUCLEOTIDE SEQUENCE [LARGE SCALE GENOMIC DNA]</scope>
    <source>
        <strain evidence="6">CECT 9128</strain>
    </source>
</reference>
<organism evidence="5 6">
    <name type="scientific">Zunongwangia endophytica</name>
    <dbReference type="NCBI Taxonomy" id="1808945"/>
    <lineage>
        <taxon>Bacteria</taxon>
        <taxon>Pseudomonadati</taxon>
        <taxon>Bacteroidota</taxon>
        <taxon>Flavobacteriia</taxon>
        <taxon>Flavobacteriales</taxon>
        <taxon>Flavobacteriaceae</taxon>
        <taxon>Zunongwangia</taxon>
    </lineage>
</organism>
<evidence type="ECO:0000313" key="5">
    <source>
        <dbReference type="EMBL" id="MFC4029828.1"/>
    </source>
</evidence>
<feature type="domain" description="Ketosynthase family 3 (KS3)" evidence="4">
    <location>
        <begin position="1"/>
        <end position="379"/>
    </location>
</feature>
<gene>
    <name evidence="5" type="ORF">ACFOS1_20590</name>
</gene>
<accession>A0ABV8HD06</accession>
<dbReference type="RefSeq" id="WP_290231799.1">
    <property type="nucleotide sequence ID" value="NZ_JAUFPZ010000002.1"/>
</dbReference>
<dbReference type="InterPro" id="IPR014031">
    <property type="entry name" value="Ketoacyl_synth_C"/>
</dbReference>
<dbReference type="PANTHER" id="PTHR11712">
    <property type="entry name" value="POLYKETIDE SYNTHASE-RELATED"/>
    <property type="match status" value="1"/>
</dbReference>
<proteinExistence type="inferred from homology"/>
<protein>
    <submittedName>
        <fullName evidence="5">Beta-ketoacyl synthase N-terminal-like domain-containing protein</fullName>
    </submittedName>
</protein>
<keyword evidence="6" id="KW-1185">Reference proteome</keyword>
<comment type="caution">
    <text evidence="5">The sequence shown here is derived from an EMBL/GenBank/DDBJ whole genome shotgun (WGS) entry which is preliminary data.</text>
</comment>
<dbReference type="Proteomes" id="UP001595793">
    <property type="component" value="Unassembled WGS sequence"/>
</dbReference>
<dbReference type="InterPro" id="IPR014030">
    <property type="entry name" value="Ketoacyl_synth_N"/>
</dbReference>
<dbReference type="InterPro" id="IPR020841">
    <property type="entry name" value="PKS_Beta-ketoAc_synthase_dom"/>
</dbReference>
<evidence type="ECO:0000313" key="6">
    <source>
        <dbReference type="Proteomes" id="UP001595793"/>
    </source>
</evidence>
<evidence type="ECO:0000256" key="1">
    <source>
        <dbReference type="ARBA" id="ARBA00008467"/>
    </source>
</evidence>
<sequence length="386" mass="41487">MKNLYLHDDCIISPLGFTTSENIEKLRSGTTGLQTCADNEFLESPICAGIIASDKLSKAFANIGNPENFTKLEQMMLLAIQDILNKNPNFDRNQSGLIISTTKGNVHLLDDLKGLKEERILLSKLGKIIRDFFGFKLKPIVVSNACISGGLALSVAKKMINAGQLSEAIVVGGDMLSKFIVSGFNSFQALSDTACKPFSKDRTGINLGEAAAAVLVSDRKKAHSNCINLVGDASANDANHISGPSRTGEGLHKSIQNSLKEAKISSEAINAISTHGTATVYNDEMEAIAVSRNNLTEIPLNSIKGYYGHTLGASALIEAIVCKHMMLNNEIYQSLNFTQLGVSEKINVVTEYQKSVPIEYMLKTASGFGGCNLAMIFKKEAGNGES</sequence>
<dbReference type="EMBL" id="JBHSAS010000034">
    <property type="protein sequence ID" value="MFC4029828.1"/>
    <property type="molecule type" value="Genomic_DNA"/>
</dbReference>
<dbReference type="SUPFAM" id="SSF53901">
    <property type="entry name" value="Thiolase-like"/>
    <property type="match status" value="2"/>
</dbReference>
<comment type="similarity">
    <text evidence="1 3">Belongs to the thiolase-like superfamily. Beta-ketoacyl-ACP synthases family.</text>
</comment>
<evidence type="ECO:0000256" key="3">
    <source>
        <dbReference type="RuleBase" id="RU003694"/>
    </source>
</evidence>
<dbReference type="Pfam" id="PF00109">
    <property type="entry name" value="ketoacyl-synt"/>
    <property type="match status" value="1"/>
</dbReference>
<dbReference type="PROSITE" id="PS52004">
    <property type="entry name" value="KS3_2"/>
    <property type="match status" value="1"/>
</dbReference>
<dbReference type="Gene3D" id="3.40.47.10">
    <property type="match status" value="2"/>
</dbReference>
<dbReference type="InterPro" id="IPR016039">
    <property type="entry name" value="Thiolase-like"/>
</dbReference>
<dbReference type="PANTHER" id="PTHR11712:SF320">
    <property type="entry name" value="BETA-KETOACYL SYNTHASE"/>
    <property type="match status" value="1"/>
</dbReference>
<dbReference type="Pfam" id="PF02801">
    <property type="entry name" value="Ketoacyl-synt_C"/>
    <property type="match status" value="1"/>
</dbReference>
<name>A0ABV8HD06_9FLAO</name>
<dbReference type="InterPro" id="IPR000794">
    <property type="entry name" value="Beta-ketoacyl_synthase"/>
</dbReference>
<evidence type="ECO:0000259" key="4">
    <source>
        <dbReference type="PROSITE" id="PS52004"/>
    </source>
</evidence>
<evidence type="ECO:0000256" key="2">
    <source>
        <dbReference type="ARBA" id="ARBA00022679"/>
    </source>
</evidence>
<keyword evidence="2 3" id="KW-0808">Transferase</keyword>